<dbReference type="RefSeq" id="WP_252951315.1">
    <property type="nucleotide sequence ID" value="NZ_JAFIRR010000006.1"/>
</dbReference>
<evidence type="ECO:0000259" key="9">
    <source>
        <dbReference type="Pfam" id="PF08669"/>
    </source>
</evidence>
<evidence type="ECO:0000256" key="7">
    <source>
        <dbReference type="SAM" id="MobiDB-lite"/>
    </source>
</evidence>
<dbReference type="Gene3D" id="3.30.1360.120">
    <property type="entry name" value="Probable tRNA modification gtpase trme, domain 1"/>
    <property type="match status" value="1"/>
</dbReference>
<evidence type="ECO:0000256" key="5">
    <source>
        <dbReference type="ARBA" id="ARBA00031395"/>
    </source>
</evidence>
<dbReference type="Gene3D" id="2.40.30.110">
    <property type="entry name" value="Aminomethyltransferase beta-barrel domains"/>
    <property type="match status" value="1"/>
</dbReference>
<evidence type="ECO:0000256" key="1">
    <source>
        <dbReference type="ARBA" id="ARBA00008609"/>
    </source>
</evidence>
<dbReference type="InterPro" id="IPR006222">
    <property type="entry name" value="GCVT_N"/>
</dbReference>
<accession>A0ABT1CYK0</accession>
<dbReference type="InterPro" id="IPR013977">
    <property type="entry name" value="GcvT_C"/>
</dbReference>
<sequence length="368" mass="38792">MADTEKLLTIPLDSLHRSLGARMVPFAGYAMPVQYPEGILTEHLHTRAQAGLFDVSHMGQAEIVGEGAAAALERVTPADVQGLKPGRQRYGLLTTESGGIFDDFMVANLGDRLFLVANASRKAEDFALIAAALPAGVTLKPLPDRALLALQGPGAVAALAPLAPALTALSFMGVAAAEIAGIPVLASRSGYTGEDGWEISCPAEQAEALARALLAQPEVAPAGLGARDSLRLEAGLCLYGNDIDETTSPIEAALTWTIGKRRRMEWDFPGAERVREELANGPKRLRVGLRPEGRQPARGHTPIHAPGGGQIGEITSGGFGPSLNGPMAMGYVAREHATDGTALELMVRGKPLPARICPMPFIPHRYAR</sequence>
<comment type="catalytic activity">
    <reaction evidence="6">
        <text>N(6)-[(R)-S(8)-aminomethyldihydrolipoyl]-L-lysyl-[protein] + (6S)-5,6,7,8-tetrahydrofolate = N(6)-[(R)-dihydrolipoyl]-L-lysyl-[protein] + (6R)-5,10-methylene-5,6,7,8-tetrahydrofolate + NH4(+)</text>
        <dbReference type="Rhea" id="RHEA:16945"/>
        <dbReference type="Rhea" id="RHEA-COMP:10475"/>
        <dbReference type="Rhea" id="RHEA-COMP:10492"/>
        <dbReference type="ChEBI" id="CHEBI:15636"/>
        <dbReference type="ChEBI" id="CHEBI:28938"/>
        <dbReference type="ChEBI" id="CHEBI:57453"/>
        <dbReference type="ChEBI" id="CHEBI:83100"/>
        <dbReference type="ChEBI" id="CHEBI:83143"/>
        <dbReference type="EC" id="2.1.2.10"/>
    </reaction>
</comment>
<evidence type="ECO:0000256" key="6">
    <source>
        <dbReference type="ARBA" id="ARBA00047665"/>
    </source>
</evidence>
<organism evidence="10 11">
    <name type="scientific">Siccirubricoccus soli</name>
    <dbReference type="NCBI Taxonomy" id="2899147"/>
    <lineage>
        <taxon>Bacteria</taxon>
        <taxon>Pseudomonadati</taxon>
        <taxon>Pseudomonadota</taxon>
        <taxon>Alphaproteobacteria</taxon>
        <taxon>Acetobacterales</taxon>
        <taxon>Roseomonadaceae</taxon>
        <taxon>Siccirubricoccus</taxon>
    </lineage>
</organism>
<dbReference type="InterPro" id="IPR027266">
    <property type="entry name" value="TrmE/GcvT-like"/>
</dbReference>
<dbReference type="NCBIfam" id="NF001567">
    <property type="entry name" value="PRK00389.1"/>
    <property type="match status" value="1"/>
</dbReference>
<dbReference type="InterPro" id="IPR029043">
    <property type="entry name" value="GcvT/YgfZ_C"/>
</dbReference>
<dbReference type="Pfam" id="PF08669">
    <property type="entry name" value="GCV_T_C"/>
    <property type="match status" value="1"/>
</dbReference>
<dbReference type="EC" id="2.1.2.10" evidence="2"/>
<dbReference type="SUPFAM" id="SSF103025">
    <property type="entry name" value="Folate-binding domain"/>
    <property type="match status" value="1"/>
</dbReference>
<name>A0ABT1CYK0_9PROT</name>
<keyword evidence="11" id="KW-1185">Reference proteome</keyword>
<dbReference type="GO" id="GO:0004047">
    <property type="term" value="F:aminomethyltransferase activity"/>
    <property type="evidence" value="ECO:0007669"/>
    <property type="project" value="UniProtKB-EC"/>
</dbReference>
<dbReference type="Pfam" id="PF01571">
    <property type="entry name" value="GCV_T"/>
    <property type="match status" value="1"/>
</dbReference>
<protein>
    <recommendedName>
        <fullName evidence="2">aminomethyltransferase</fullName>
        <ecNumber evidence="2">2.1.2.10</ecNumber>
    </recommendedName>
    <alternativeName>
        <fullName evidence="5">Glycine cleavage system T protein</fullName>
    </alternativeName>
</protein>
<dbReference type="NCBIfam" id="TIGR00528">
    <property type="entry name" value="gcvT"/>
    <property type="match status" value="1"/>
</dbReference>
<dbReference type="PANTHER" id="PTHR43757">
    <property type="entry name" value="AMINOMETHYLTRANSFERASE"/>
    <property type="match status" value="1"/>
</dbReference>
<reference evidence="10 11" key="1">
    <citation type="submission" date="2021-12" db="EMBL/GenBank/DDBJ databases">
        <title>Siccirubricoccus leaddurans sp. nov., a high concentration Zn2+ tolerance bacterium.</title>
        <authorList>
            <person name="Cao Y."/>
        </authorList>
    </citation>
    <scope>NUCLEOTIDE SEQUENCE [LARGE SCALE GENOMIC DNA]</scope>
    <source>
        <strain evidence="10 11">KC 17139</strain>
    </source>
</reference>
<dbReference type="EMBL" id="JAFIRR010000006">
    <property type="protein sequence ID" value="MCO6414727.1"/>
    <property type="molecule type" value="Genomic_DNA"/>
</dbReference>
<evidence type="ECO:0000256" key="4">
    <source>
        <dbReference type="ARBA" id="ARBA00022679"/>
    </source>
</evidence>
<comment type="caution">
    <text evidence="10">The sequence shown here is derived from an EMBL/GenBank/DDBJ whole genome shotgun (WGS) entry which is preliminary data.</text>
</comment>
<feature type="domain" description="GCVT N-terminal" evidence="8">
    <location>
        <begin position="14"/>
        <end position="260"/>
    </location>
</feature>
<keyword evidence="3" id="KW-0032">Aminotransferase</keyword>
<feature type="domain" description="Aminomethyltransferase C-terminal" evidence="9">
    <location>
        <begin position="286"/>
        <end position="361"/>
    </location>
</feature>
<dbReference type="InterPro" id="IPR006223">
    <property type="entry name" value="GcvT"/>
</dbReference>
<evidence type="ECO:0000313" key="10">
    <source>
        <dbReference type="EMBL" id="MCO6414727.1"/>
    </source>
</evidence>
<dbReference type="Gene3D" id="4.10.1250.10">
    <property type="entry name" value="Aminomethyltransferase fragment"/>
    <property type="match status" value="1"/>
</dbReference>
<dbReference type="Proteomes" id="UP001523392">
    <property type="component" value="Unassembled WGS sequence"/>
</dbReference>
<dbReference type="SUPFAM" id="SSF101790">
    <property type="entry name" value="Aminomethyltransferase beta-barrel domain"/>
    <property type="match status" value="1"/>
</dbReference>
<evidence type="ECO:0000256" key="2">
    <source>
        <dbReference type="ARBA" id="ARBA00012616"/>
    </source>
</evidence>
<evidence type="ECO:0000313" key="11">
    <source>
        <dbReference type="Proteomes" id="UP001523392"/>
    </source>
</evidence>
<evidence type="ECO:0000259" key="8">
    <source>
        <dbReference type="Pfam" id="PF01571"/>
    </source>
</evidence>
<evidence type="ECO:0000256" key="3">
    <source>
        <dbReference type="ARBA" id="ARBA00022576"/>
    </source>
</evidence>
<proteinExistence type="inferred from homology"/>
<comment type="similarity">
    <text evidence="1">Belongs to the GcvT family.</text>
</comment>
<dbReference type="InterPro" id="IPR028896">
    <property type="entry name" value="GcvT/YgfZ/DmdA"/>
</dbReference>
<dbReference type="Gene3D" id="3.30.70.1400">
    <property type="entry name" value="Aminomethyltransferase beta-barrel domains"/>
    <property type="match status" value="1"/>
</dbReference>
<feature type="region of interest" description="Disordered" evidence="7">
    <location>
        <begin position="287"/>
        <end position="311"/>
    </location>
</feature>
<dbReference type="PANTHER" id="PTHR43757:SF2">
    <property type="entry name" value="AMINOMETHYLTRANSFERASE, MITOCHONDRIAL"/>
    <property type="match status" value="1"/>
</dbReference>
<keyword evidence="4 10" id="KW-0808">Transferase</keyword>
<dbReference type="NCBIfam" id="NF010093">
    <property type="entry name" value="PRK13579.1"/>
    <property type="match status" value="1"/>
</dbReference>
<gene>
    <name evidence="10" type="primary">gcvT</name>
    <name evidence="10" type="ORF">JYK14_00840</name>
</gene>
<dbReference type="PIRSF" id="PIRSF006487">
    <property type="entry name" value="GcvT"/>
    <property type="match status" value="1"/>
</dbReference>